<organism evidence="1 2">
    <name type="scientific">Salix suchowensis</name>
    <dbReference type="NCBI Taxonomy" id="1278906"/>
    <lineage>
        <taxon>Eukaryota</taxon>
        <taxon>Viridiplantae</taxon>
        <taxon>Streptophyta</taxon>
        <taxon>Embryophyta</taxon>
        <taxon>Tracheophyta</taxon>
        <taxon>Spermatophyta</taxon>
        <taxon>Magnoliopsida</taxon>
        <taxon>eudicotyledons</taxon>
        <taxon>Gunneridae</taxon>
        <taxon>Pentapetalae</taxon>
        <taxon>rosids</taxon>
        <taxon>fabids</taxon>
        <taxon>Malpighiales</taxon>
        <taxon>Salicaceae</taxon>
        <taxon>Saliceae</taxon>
        <taxon>Salix</taxon>
    </lineage>
</organism>
<proteinExistence type="predicted"/>
<dbReference type="Proteomes" id="UP001141253">
    <property type="component" value="Chromosome 6"/>
</dbReference>
<evidence type="ECO:0000313" key="2">
    <source>
        <dbReference type="Proteomes" id="UP001141253"/>
    </source>
</evidence>
<sequence>MTWQHKHKNQALLLPYICAVSDKLTCLSYKKEATPQNFIYSFDIYIDCSSKHGEKGNYVGCFHLPPCGGIRRYVLKRNSSSSSAGIRACEFSSRLSLLPRCWRATKNKLCKIMLQ</sequence>
<evidence type="ECO:0000313" key="1">
    <source>
        <dbReference type="EMBL" id="KAJ6380500.1"/>
    </source>
</evidence>
<name>A0ABQ9BAI9_9ROSI</name>
<dbReference type="EMBL" id="JAPFFI010000009">
    <property type="protein sequence ID" value="KAJ6380500.1"/>
    <property type="molecule type" value="Genomic_DNA"/>
</dbReference>
<reference evidence="1" key="2">
    <citation type="journal article" date="2023" name="Int. J. Mol. Sci.">
        <title>De Novo Assembly and Annotation of 11 Diverse Shrub Willow (Salix) Genomes Reveals Novel Gene Organization in Sex-Linked Regions.</title>
        <authorList>
            <person name="Hyden B."/>
            <person name="Feng K."/>
            <person name="Yates T.B."/>
            <person name="Jawdy S."/>
            <person name="Cereghino C."/>
            <person name="Smart L.B."/>
            <person name="Muchero W."/>
        </authorList>
    </citation>
    <scope>NUCLEOTIDE SEQUENCE</scope>
    <source>
        <tissue evidence="1">Shoot tip</tissue>
    </source>
</reference>
<comment type="caution">
    <text evidence="1">The sequence shown here is derived from an EMBL/GenBank/DDBJ whole genome shotgun (WGS) entry which is preliminary data.</text>
</comment>
<accession>A0ABQ9BAI9</accession>
<gene>
    <name evidence="1" type="ORF">OIU77_029401</name>
</gene>
<protein>
    <submittedName>
        <fullName evidence="1">Uncharacterized protein</fullName>
    </submittedName>
</protein>
<reference evidence="1" key="1">
    <citation type="submission" date="2022-10" db="EMBL/GenBank/DDBJ databases">
        <authorList>
            <person name="Hyden B.L."/>
            <person name="Feng K."/>
            <person name="Yates T."/>
            <person name="Jawdy S."/>
            <person name="Smart L.B."/>
            <person name="Muchero W."/>
        </authorList>
    </citation>
    <scope>NUCLEOTIDE SEQUENCE</scope>
    <source>
        <tissue evidence="1">Shoot tip</tissue>
    </source>
</reference>
<keyword evidence="2" id="KW-1185">Reference proteome</keyword>